<dbReference type="InterPro" id="IPR014768">
    <property type="entry name" value="GBD/FH3_dom"/>
</dbReference>
<dbReference type="InterPro" id="IPR050868">
    <property type="entry name" value="ELMO_domain-containing"/>
</dbReference>
<dbReference type="OMA" id="CPHMKDL"/>
<dbReference type="GO" id="GO:0007015">
    <property type="term" value="P:actin filament organization"/>
    <property type="evidence" value="ECO:0007669"/>
    <property type="project" value="TreeGrafter"/>
</dbReference>
<evidence type="ECO:0000256" key="5">
    <source>
        <dbReference type="ARBA" id="ARBA00024863"/>
    </source>
</evidence>
<gene>
    <name evidence="8" type="ORF">ACA1_368220</name>
</gene>
<organism evidence="8 9">
    <name type="scientific">Acanthamoeba castellanii (strain ATCC 30010 / Neff)</name>
    <dbReference type="NCBI Taxonomy" id="1257118"/>
    <lineage>
        <taxon>Eukaryota</taxon>
        <taxon>Amoebozoa</taxon>
        <taxon>Discosea</taxon>
        <taxon>Longamoebia</taxon>
        <taxon>Centramoebida</taxon>
        <taxon>Acanthamoebidae</taxon>
        <taxon>Acanthamoeba</taxon>
    </lineage>
</organism>
<evidence type="ECO:0000259" key="7">
    <source>
        <dbReference type="PROSITE" id="PS51335"/>
    </source>
</evidence>
<dbReference type="SUPFAM" id="SSF48371">
    <property type="entry name" value="ARM repeat"/>
    <property type="match status" value="1"/>
</dbReference>
<accession>L8H196</accession>
<keyword evidence="9" id="KW-1185">Reference proteome</keyword>
<dbReference type="InterPro" id="IPR001849">
    <property type="entry name" value="PH_domain"/>
</dbReference>
<evidence type="ECO:0000313" key="9">
    <source>
        <dbReference type="Proteomes" id="UP000011083"/>
    </source>
</evidence>
<dbReference type="PROSITE" id="PS51232">
    <property type="entry name" value="GBD_FH3"/>
    <property type="match status" value="1"/>
</dbReference>
<dbReference type="InterPro" id="IPR011993">
    <property type="entry name" value="PH-like_dom_sf"/>
</dbReference>
<dbReference type="Pfam" id="PF16457">
    <property type="entry name" value="PH_12"/>
    <property type="match status" value="1"/>
</dbReference>
<dbReference type="Pfam" id="PF24959">
    <property type="entry name" value="FH3_FHOD1-3"/>
    <property type="match status" value="1"/>
</dbReference>
<dbReference type="PANTHER" id="PTHR12771:SF56">
    <property type="entry name" value="CED-12"/>
    <property type="match status" value="1"/>
</dbReference>
<keyword evidence="1" id="KW-0053">Apoptosis</keyword>
<dbReference type="InterPro" id="IPR006816">
    <property type="entry name" value="ELMO_dom"/>
</dbReference>
<proteinExistence type="predicted"/>
<dbReference type="OrthoDB" id="67155at2759"/>
<evidence type="ECO:0000313" key="8">
    <source>
        <dbReference type="EMBL" id="ELR18121.1"/>
    </source>
</evidence>
<dbReference type="AlphaFoldDB" id="L8H196"/>
<dbReference type="GO" id="GO:0017124">
    <property type="term" value="F:SH3 domain binding"/>
    <property type="evidence" value="ECO:0007669"/>
    <property type="project" value="UniProtKB-KW"/>
</dbReference>
<name>L8H196_ACACF</name>
<dbReference type="Pfam" id="PF04727">
    <property type="entry name" value="ELMO_CED12"/>
    <property type="match status" value="1"/>
</dbReference>
<evidence type="ECO:0008006" key="10">
    <source>
        <dbReference type="Google" id="ProtNLM"/>
    </source>
</evidence>
<keyword evidence="2" id="KW-0581">Phagocytosis</keyword>
<dbReference type="InterPro" id="IPR016024">
    <property type="entry name" value="ARM-type_fold"/>
</dbReference>
<sequence length="727" mass="82095">MKISISCDWGGTIALYELKRDVGLTEHIDIICKELKAPDPSANYALFNETNNTYIKPENVTNVNFKLPDGTPLRLRLKPDLVAADSIEKLTSSDPEAKRKALTQMKSRLQDKDFAVAFLERNGISVLIAYVQEVSGNILGFALTTLEALMHHHVGWEKLDETFLQNIIPFISSSNLTASRRAIEIVSHLVKSPQHGFDAIDRAIRANATKETKKPYFVLVRLLASTDLNVKLAALTLVGELINSTPSDQHKKQFLHLLDDLGINKLLKEQVTTIQNQNFKEQLYLYQRARLWELQQLSDIAHDKENEEHEKMLLKLWSLVFPDTVLESRVSKQWKTMGFQGTDPATDLRGMGLLGLSNLLYMAEFHSDKLRKIIAVQSERKDHDYPVAVAGINLTKMLYELLHIGTEDPTKPIFNIFFDHAHAFEEMYCIAFQVLDHTWADMNASYMDWSNVIAAVRKQISDVLAQNPATIEMFHRVASWKQTGLHEEEDTAVEAGDQPDPLNKIRTKVRKNMTDLVKNQKLGYLREGCSFKAYGQKQKGNKNAQQYVFLRLHDSMQHLGWANTSSPTEKPTGELPNIVKQADFKGVVAGVECPVFQKRKLKPEDEEAVPLTFALSVASGESLTFVCQTPMDFVNWTDGLRGWIGAKMECPETLDDIKVLVETEIEVKMLDLEGITIPSIAPVVPPPPSNYDFFYKDKEEMTNQAVTETRRKGIALGRSRLGDGPSE</sequence>
<dbReference type="SUPFAM" id="SSF50729">
    <property type="entry name" value="PH domain-like"/>
    <property type="match status" value="1"/>
</dbReference>
<dbReference type="GO" id="GO:0006909">
    <property type="term" value="P:phagocytosis"/>
    <property type="evidence" value="ECO:0007669"/>
    <property type="project" value="UniProtKB-KW"/>
</dbReference>
<protein>
    <recommendedName>
        <fullName evidence="10">ELMO domain-containing protein</fullName>
    </recommendedName>
</protein>
<dbReference type="InterPro" id="IPR011989">
    <property type="entry name" value="ARM-like"/>
</dbReference>
<evidence type="ECO:0000259" key="6">
    <source>
        <dbReference type="PROSITE" id="PS51232"/>
    </source>
</evidence>
<keyword evidence="3" id="KW-0729">SH3-binding</keyword>
<comment type="function">
    <text evidence="5">Involved in cytoskeletal rearrangements required for phagocytosis of apoptotic cells and cell motility. Acts in association with DOCK1 and CRK. Was initially proposed to be required in complex with DOCK1 to activate Rac Rho small GTPases. May enhance the guanine nucleotide exchange factor (GEF) activity of DOCK1.</text>
</comment>
<dbReference type="STRING" id="1257118.L8H196"/>
<dbReference type="GeneID" id="14918912"/>
<dbReference type="Gene3D" id="1.25.10.10">
    <property type="entry name" value="Leucine-rich Repeat Variant"/>
    <property type="match status" value="1"/>
</dbReference>
<evidence type="ECO:0000256" key="4">
    <source>
        <dbReference type="ARBA" id="ARBA00023203"/>
    </source>
</evidence>
<evidence type="ECO:0000256" key="2">
    <source>
        <dbReference type="ARBA" id="ARBA00022907"/>
    </source>
</evidence>
<reference evidence="8 9" key="1">
    <citation type="journal article" date="2013" name="Genome Biol.">
        <title>Genome of Acanthamoeba castellanii highlights extensive lateral gene transfer and early evolution of tyrosine kinase signaling.</title>
        <authorList>
            <person name="Clarke M."/>
            <person name="Lohan A.J."/>
            <person name="Liu B."/>
            <person name="Lagkouvardos I."/>
            <person name="Roy S."/>
            <person name="Zafar N."/>
            <person name="Bertelli C."/>
            <person name="Schilde C."/>
            <person name="Kianianmomeni A."/>
            <person name="Burglin T.R."/>
            <person name="Frech C."/>
            <person name="Turcotte B."/>
            <person name="Kopec K.O."/>
            <person name="Synnott J.M."/>
            <person name="Choo C."/>
            <person name="Paponov I."/>
            <person name="Finkler A."/>
            <person name="Soon Heng Tan C."/>
            <person name="Hutchins A.P."/>
            <person name="Weinmeier T."/>
            <person name="Rattei T."/>
            <person name="Chu J.S."/>
            <person name="Gimenez G."/>
            <person name="Irimia M."/>
            <person name="Rigden D.J."/>
            <person name="Fitzpatrick D.A."/>
            <person name="Lorenzo-Morales J."/>
            <person name="Bateman A."/>
            <person name="Chiu C.H."/>
            <person name="Tang P."/>
            <person name="Hegemann P."/>
            <person name="Fromm H."/>
            <person name="Raoult D."/>
            <person name="Greub G."/>
            <person name="Miranda-Saavedra D."/>
            <person name="Chen N."/>
            <person name="Nash P."/>
            <person name="Ginger M.L."/>
            <person name="Horn M."/>
            <person name="Schaap P."/>
            <person name="Caler L."/>
            <person name="Loftus B."/>
        </authorList>
    </citation>
    <scope>NUCLEOTIDE SEQUENCE [LARGE SCALE GENOMIC DNA]</scope>
    <source>
        <strain evidence="8 9">Neff</strain>
    </source>
</reference>
<keyword evidence="4" id="KW-0009">Actin-binding</keyword>
<dbReference type="Gene3D" id="2.30.29.30">
    <property type="entry name" value="Pleckstrin-homology domain (PH domain)/Phosphotyrosine-binding domain (PTB)"/>
    <property type="match status" value="1"/>
</dbReference>
<evidence type="ECO:0000256" key="1">
    <source>
        <dbReference type="ARBA" id="ARBA00022703"/>
    </source>
</evidence>
<dbReference type="EMBL" id="KB007960">
    <property type="protein sequence ID" value="ELR18121.1"/>
    <property type="molecule type" value="Genomic_DNA"/>
</dbReference>
<feature type="domain" description="GBD/FH3" evidence="6">
    <location>
        <begin position="16"/>
        <end position="371"/>
    </location>
</feature>
<evidence type="ECO:0000256" key="3">
    <source>
        <dbReference type="ARBA" id="ARBA00023036"/>
    </source>
</evidence>
<dbReference type="GO" id="GO:0003779">
    <property type="term" value="F:actin binding"/>
    <property type="evidence" value="ECO:0007669"/>
    <property type="project" value="UniProtKB-KW"/>
</dbReference>
<dbReference type="GO" id="GO:0005886">
    <property type="term" value="C:plasma membrane"/>
    <property type="evidence" value="ECO:0007669"/>
    <property type="project" value="TreeGrafter"/>
</dbReference>
<feature type="domain" description="ELMO" evidence="7">
    <location>
        <begin position="308"/>
        <end position="464"/>
    </location>
</feature>
<dbReference type="KEGG" id="acan:ACA1_368220"/>
<dbReference type="GO" id="GO:0048870">
    <property type="term" value="P:cell motility"/>
    <property type="evidence" value="ECO:0007669"/>
    <property type="project" value="TreeGrafter"/>
</dbReference>
<dbReference type="InterPro" id="IPR056771">
    <property type="entry name" value="FH3_FHOD1-3-like"/>
</dbReference>
<dbReference type="PROSITE" id="PS51335">
    <property type="entry name" value="ELMO"/>
    <property type="match status" value="1"/>
</dbReference>
<dbReference type="Proteomes" id="UP000011083">
    <property type="component" value="Unassembled WGS sequence"/>
</dbReference>
<dbReference type="VEuPathDB" id="AmoebaDB:ACA1_368220"/>
<dbReference type="RefSeq" id="XP_004340141.1">
    <property type="nucleotide sequence ID" value="XM_004340093.1"/>
</dbReference>
<dbReference type="PANTHER" id="PTHR12771">
    <property type="entry name" value="ENGULFMENT AND CELL MOTILITY"/>
    <property type="match status" value="1"/>
</dbReference>